<feature type="domain" description="SLH" evidence="8">
    <location>
        <begin position="1140"/>
        <end position="1203"/>
    </location>
</feature>
<feature type="chain" id="PRO_5019408856" evidence="6">
    <location>
        <begin position="30"/>
        <end position="1320"/>
    </location>
</feature>
<dbReference type="Proteomes" id="UP000279446">
    <property type="component" value="Unassembled WGS sequence"/>
</dbReference>
<dbReference type="InterPro" id="IPR001119">
    <property type="entry name" value="SLH_dom"/>
</dbReference>
<dbReference type="OrthoDB" id="2480018at2"/>
<sequence>MKNKLKIRMVAIMMTITLVSSLMPIMSGATTEPIDSNLIVETAIKPSIGGALQLIDHNGQKTLGDQNGNPIQLRGMSTHGLQWFPEIINDNAFAALANDWYANVIRLAMYVGENGYGTEANKAIIKKRVIQGIDYAIANDLYVIVDWHVHAPGDPRAEIYSGAKEFFEEISGLYPNNEHIIYELANEPSSNNNDGPGITNDRDGWLAVKEYADPIVSMLRDPVNGNAQNNIIIVGTPNWSQRPDLVVDEPIDSHNIMYTVHFYTGTHMPASDSTDRTNVMSNARYALDNGIAIFSTEWGTSQASGDGGPYLDEADIWLDFLNENNISWINWSLTNKNENSAAFMPLELGKQDATSLDPGSDQVWSLPELSVSGEYVRARIKGIPYEPIDRNKYSQVLWDFNDGTTQGFGVNGDSPNKESITLSNADNALQITGLNISNDTSEGNYWANIRLSADAWGKSANILGVEQLSMDVIVDAKTTVSIAAIPQGPSAGWANPTRAIQVTETDFVPYGDKFIATLTITTDDSPSLETIAMHTDNNIMTNLILFVGTEDANVISLDNVTVTGTKVEIPVIHDPKGTAILPSDFEDKTRQGWDWNPESSVKDALTIEEIQGTNALSWEFAYPEVKPSDGWASAPRLELYKEGLVRGDNDYVMFDLYIEPQRASSGAMAINLVFQPPAGGFWQQIPGSYNIEFDDLDSASITDAVYHYNVSFNIRDLTGIKDDTELRNMILIFADVESEFAGRLSIDNVRFTQGLVATAGDGLVNLEWEPVSHAEYYNVERSTTSGSSFSTVTSAVYGSNYVDTEVVNNTTYYYIVTAVDRDGGTYSYRERSAMPGAILPIPSIPNGLSTNAGDSQVTLTWSAVPGVKYYNVKRSTTSSGPYTTVAAVTSGTSYTDSGLTNGTTYYYVVSAGNEAGESANSTEKQAKPFKAGSDSNSNNNNNNSNTSNSGGSALPSNGAIALPAADKDGKIVVKIAKGVTKVIFSANLAVIDDKVIIELENEDITVQIPGKVYKHLQSLFTADELKGATISFQMVPLSIADRAALLGRVTAKNKADVAAASEIFNFSISIISKDGKEIKLTQFEQPITIALKVNAVANKELMGMYSIADDGTLEYVSGRLVDGKMSAEISHFSKYGVLSYDKSFIDVTKTHWASQVIKQLVAKQIIEGVSDNQFAPDRFITRAEFAALIVRALGIEESGQKQFSDVGASDWYSSAIAAASEAGIVNGRNASKFDPNATITREEMAVVLVRAYEYSNGGKVSAEIAKVFADQANISSWAQDAVAAAHSLGLINGLTNNQFAPKDKTTRAESAQVISRLIAE</sequence>
<dbReference type="InterPro" id="IPR013783">
    <property type="entry name" value="Ig-like_fold"/>
</dbReference>
<dbReference type="EMBL" id="RZNY01000014">
    <property type="protein sequence ID" value="RUT44647.1"/>
    <property type="molecule type" value="Genomic_DNA"/>
</dbReference>
<dbReference type="InterPro" id="IPR051465">
    <property type="entry name" value="Cell_Envelope_Struct_Comp"/>
</dbReference>
<name>A0A433Y6S6_9BACL</name>
<comment type="caution">
    <text evidence="9">The sequence shown here is derived from an EMBL/GenBank/DDBJ whole genome shotgun (WGS) entry which is preliminary data.</text>
</comment>
<dbReference type="SMART" id="SM00060">
    <property type="entry name" value="FN3"/>
    <property type="match status" value="2"/>
</dbReference>
<evidence type="ECO:0000313" key="9">
    <source>
        <dbReference type="EMBL" id="RUT44647.1"/>
    </source>
</evidence>
<dbReference type="Pfam" id="PF03424">
    <property type="entry name" value="CBM_17_28"/>
    <property type="match status" value="2"/>
</dbReference>
<protein>
    <submittedName>
        <fullName evidence="9">Endoglucanase</fullName>
    </submittedName>
</protein>
<proteinExistence type="predicted"/>
<evidence type="ECO:0000256" key="4">
    <source>
        <dbReference type="ARBA" id="ARBA00023326"/>
    </source>
</evidence>
<dbReference type="Pfam" id="PF00150">
    <property type="entry name" value="Cellulase"/>
    <property type="match status" value="1"/>
</dbReference>
<feature type="domain" description="Fibronectin type-III" evidence="7">
    <location>
        <begin position="841"/>
        <end position="934"/>
    </location>
</feature>
<accession>A0A433Y6S6</accession>
<feature type="domain" description="SLH" evidence="8">
    <location>
        <begin position="1204"/>
        <end position="1262"/>
    </location>
</feature>
<dbReference type="InterPro" id="IPR001547">
    <property type="entry name" value="Glyco_hydro_5"/>
</dbReference>
<feature type="region of interest" description="Disordered" evidence="5">
    <location>
        <begin position="916"/>
        <end position="953"/>
    </location>
</feature>
<dbReference type="Gene3D" id="3.20.20.80">
    <property type="entry name" value="Glycosidases"/>
    <property type="match status" value="1"/>
</dbReference>
<feature type="signal peptide" evidence="6">
    <location>
        <begin position="1"/>
        <end position="29"/>
    </location>
</feature>
<dbReference type="InterPro" id="IPR036116">
    <property type="entry name" value="FN3_sf"/>
</dbReference>
<dbReference type="InterPro" id="IPR005086">
    <property type="entry name" value="CBM17/28"/>
</dbReference>
<dbReference type="PROSITE" id="PS51272">
    <property type="entry name" value="SLH"/>
    <property type="match status" value="3"/>
</dbReference>
<dbReference type="InterPro" id="IPR017853">
    <property type="entry name" value="GH"/>
</dbReference>
<evidence type="ECO:0000259" key="7">
    <source>
        <dbReference type="PROSITE" id="PS50853"/>
    </source>
</evidence>
<dbReference type="PROSITE" id="PS50853">
    <property type="entry name" value="FN3"/>
    <property type="match status" value="1"/>
</dbReference>
<dbReference type="InterPro" id="IPR003961">
    <property type="entry name" value="FN3_dom"/>
</dbReference>
<dbReference type="PANTHER" id="PTHR43308">
    <property type="entry name" value="OUTER MEMBRANE PROTEIN ALPHA-RELATED"/>
    <property type="match status" value="1"/>
</dbReference>
<keyword evidence="4" id="KW-0624">Polysaccharide degradation</keyword>
<dbReference type="Gene3D" id="2.60.120.260">
    <property type="entry name" value="Galactose-binding domain-like"/>
    <property type="match status" value="2"/>
</dbReference>
<dbReference type="SUPFAM" id="SSF49785">
    <property type="entry name" value="Galactose-binding domain-like"/>
    <property type="match status" value="2"/>
</dbReference>
<keyword evidence="10" id="KW-1185">Reference proteome</keyword>
<evidence type="ECO:0000256" key="2">
    <source>
        <dbReference type="ARBA" id="ARBA00023001"/>
    </source>
</evidence>
<dbReference type="CDD" id="cd00063">
    <property type="entry name" value="FN3"/>
    <property type="match status" value="1"/>
</dbReference>
<evidence type="ECO:0000313" key="10">
    <source>
        <dbReference type="Proteomes" id="UP000279446"/>
    </source>
</evidence>
<dbReference type="SUPFAM" id="SSF49265">
    <property type="entry name" value="Fibronectin type III"/>
    <property type="match status" value="1"/>
</dbReference>
<dbReference type="GO" id="GO:0030245">
    <property type="term" value="P:cellulose catabolic process"/>
    <property type="evidence" value="ECO:0007669"/>
    <property type="project" value="UniProtKB-KW"/>
</dbReference>
<keyword evidence="6" id="KW-0732">Signal</keyword>
<dbReference type="SUPFAM" id="SSF51445">
    <property type="entry name" value="(Trans)glycosidases"/>
    <property type="match status" value="1"/>
</dbReference>
<dbReference type="Pfam" id="PF00395">
    <property type="entry name" value="SLH"/>
    <property type="match status" value="3"/>
</dbReference>
<feature type="domain" description="SLH" evidence="8">
    <location>
        <begin position="1265"/>
        <end position="1320"/>
    </location>
</feature>
<dbReference type="InterPro" id="IPR018087">
    <property type="entry name" value="Glyco_hydro_5_CS"/>
</dbReference>
<dbReference type="InterPro" id="IPR008979">
    <property type="entry name" value="Galactose-bd-like_sf"/>
</dbReference>
<evidence type="ECO:0000256" key="6">
    <source>
        <dbReference type="SAM" id="SignalP"/>
    </source>
</evidence>
<evidence type="ECO:0000256" key="5">
    <source>
        <dbReference type="SAM" id="MobiDB-lite"/>
    </source>
</evidence>
<keyword evidence="1" id="KW-0378">Hydrolase</keyword>
<dbReference type="PANTHER" id="PTHR43308:SF5">
    <property type="entry name" value="S-LAYER PROTEIN _ PEPTIDOGLYCAN ENDO-BETA-N-ACETYLGLUCOSAMINIDASE"/>
    <property type="match status" value="1"/>
</dbReference>
<evidence type="ECO:0000256" key="1">
    <source>
        <dbReference type="ARBA" id="ARBA00022801"/>
    </source>
</evidence>
<dbReference type="Gene3D" id="2.60.40.10">
    <property type="entry name" value="Immunoglobulins"/>
    <property type="match status" value="2"/>
</dbReference>
<gene>
    <name evidence="9" type="ORF">EJP82_16940</name>
</gene>
<dbReference type="PROSITE" id="PS00659">
    <property type="entry name" value="GLYCOSYL_HYDROL_F5"/>
    <property type="match status" value="1"/>
</dbReference>
<keyword evidence="3" id="KW-0326">Glycosidase</keyword>
<feature type="compositionally biased region" description="Low complexity" evidence="5">
    <location>
        <begin position="932"/>
        <end position="952"/>
    </location>
</feature>
<dbReference type="RefSeq" id="WP_127193255.1">
    <property type="nucleotide sequence ID" value="NZ_RZNY01000014.1"/>
</dbReference>
<keyword evidence="4" id="KW-0119">Carbohydrate metabolism</keyword>
<evidence type="ECO:0000259" key="8">
    <source>
        <dbReference type="PROSITE" id="PS51272"/>
    </source>
</evidence>
<dbReference type="GO" id="GO:0008810">
    <property type="term" value="F:cellulase activity"/>
    <property type="evidence" value="ECO:0007669"/>
    <property type="project" value="InterPro"/>
</dbReference>
<evidence type="ECO:0000256" key="3">
    <source>
        <dbReference type="ARBA" id="ARBA00023295"/>
    </source>
</evidence>
<reference evidence="9 10" key="1">
    <citation type="submission" date="2018-12" db="EMBL/GenBank/DDBJ databases">
        <authorList>
            <person name="Sun L."/>
            <person name="Chen Z."/>
        </authorList>
    </citation>
    <scope>NUCLEOTIDE SEQUENCE [LARGE SCALE GENOMIC DNA]</scope>
    <source>
        <strain evidence="9 10">DSM 15890</strain>
    </source>
</reference>
<organism evidence="9 10">
    <name type="scientific">Paenibacillus anaericanus</name>
    <dbReference type="NCBI Taxonomy" id="170367"/>
    <lineage>
        <taxon>Bacteria</taxon>
        <taxon>Bacillati</taxon>
        <taxon>Bacillota</taxon>
        <taxon>Bacilli</taxon>
        <taxon>Bacillales</taxon>
        <taxon>Paenibacillaceae</taxon>
        <taxon>Paenibacillus</taxon>
    </lineage>
</organism>
<keyword evidence="2" id="KW-0136">Cellulose degradation</keyword>